<reference evidence="2" key="2">
    <citation type="journal article" date="2022" name="Microbiol. Resour. Announc.">
        <title>Metagenome Sequencing to Explore Phylogenomics of Terrestrial Cyanobacteria.</title>
        <authorList>
            <person name="Ward R.D."/>
            <person name="Stajich J.E."/>
            <person name="Johansen J.R."/>
            <person name="Huntemann M."/>
            <person name="Clum A."/>
            <person name="Foster B."/>
            <person name="Foster B."/>
            <person name="Roux S."/>
            <person name="Palaniappan K."/>
            <person name="Varghese N."/>
            <person name="Mukherjee S."/>
            <person name="Reddy T.B.K."/>
            <person name="Daum C."/>
            <person name="Copeland A."/>
            <person name="Chen I.A."/>
            <person name="Ivanova N.N."/>
            <person name="Kyrpides N.C."/>
            <person name="Shapiro N."/>
            <person name="Eloe-Fadrosh E.A."/>
            <person name="Pietrasiak N."/>
        </authorList>
    </citation>
    <scope>NUCLEOTIDE SEQUENCE</scope>
    <source>
        <strain evidence="2">UHER 2000/2452</strain>
    </source>
</reference>
<name>A0A951UMP7_9CYAN</name>
<protein>
    <submittedName>
        <fullName evidence="2">Uncharacterized protein</fullName>
    </submittedName>
</protein>
<keyword evidence="1" id="KW-1133">Transmembrane helix</keyword>
<dbReference type="AlphaFoldDB" id="A0A951UMP7"/>
<organism evidence="2 3">
    <name type="scientific">Drouetiella hepatica Uher 2000/2452</name>
    <dbReference type="NCBI Taxonomy" id="904376"/>
    <lineage>
        <taxon>Bacteria</taxon>
        <taxon>Bacillati</taxon>
        <taxon>Cyanobacteriota</taxon>
        <taxon>Cyanophyceae</taxon>
        <taxon>Oculatellales</taxon>
        <taxon>Oculatellaceae</taxon>
        <taxon>Drouetiella</taxon>
    </lineage>
</organism>
<evidence type="ECO:0000313" key="2">
    <source>
        <dbReference type="EMBL" id="MBW4659750.1"/>
    </source>
</evidence>
<proteinExistence type="predicted"/>
<evidence type="ECO:0000256" key="1">
    <source>
        <dbReference type="SAM" id="Phobius"/>
    </source>
</evidence>
<keyword evidence="1" id="KW-0472">Membrane</keyword>
<dbReference type="Proteomes" id="UP000757435">
    <property type="component" value="Unassembled WGS sequence"/>
</dbReference>
<reference evidence="2" key="1">
    <citation type="submission" date="2021-05" db="EMBL/GenBank/DDBJ databases">
        <authorList>
            <person name="Pietrasiak N."/>
            <person name="Ward R."/>
            <person name="Stajich J.E."/>
            <person name="Kurbessoian T."/>
        </authorList>
    </citation>
    <scope>NUCLEOTIDE SEQUENCE</scope>
    <source>
        <strain evidence="2">UHER 2000/2452</strain>
    </source>
</reference>
<gene>
    <name evidence="2" type="ORF">KME15_13820</name>
</gene>
<dbReference type="EMBL" id="JAHHHD010000014">
    <property type="protein sequence ID" value="MBW4659750.1"/>
    <property type="molecule type" value="Genomic_DNA"/>
</dbReference>
<evidence type="ECO:0000313" key="3">
    <source>
        <dbReference type="Proteomes" id="UP000757435"/>
    </source>
</evidence>
<sequence length="304" mass="33803">MAITNLGTEGQPLNLMTSSSLLLLNQGKANPNTKIRLVLFTLATTIAGCAVLILINRWHEHFLADPGAVIPSSSSPSISPPISADIFEKALALEQATITQMPKDGLTEDALEQVIENWQNAIRLMKQIVPTNENYLQASQKLSEYENQLRYVEALRVGIIAAKLTQAGKDNTLSLEEWENIKRLWQQAMTKLNEVPSTDSNYAKARRKMEEYQNNESYASQASSLAPYIQGIRKAENAGRSATTAKSQEDWLEIAGLWDQASGLMRKVSSQSVYYETAKKKSSEYQSKRTYAQRQAVKLVSGES</sequence>
<feature type="transmembrane region" description="Helical" evidence="1">
    <location>
        <begin position="35"/>
        <end position="55"/>
    </location>
</feature>
<comment type="caution">
    <text evidence="2">The sequence shown here is derived from an EMBL/GenBank/DDBJ whole genome shotgun (WGS) entry which is preliminary data.</text>
</comment>
<keyword evidence="1" id="KW-0812">Transmembrane</keyword>
<accession>A0A951UMP7</accession>